<evidence type="ECO:0000313" key="4">
    <source>
        <dbReference type="Proteomes" id="UP000677668"/>
    </source>
</evidence>
<dbReference type="RefSeq" id="WP_211422331.1">
    <property type="nucleotide sequence ID" value="NZ_CP072642.1"/>
</dbReference>
<feature type="signal peptide" evidence="2">
    <location>
        <begin position="1"/>
        <end position="34"/>
    </location>
</feature>
<proteinExistence type="predicted"/>
<evidence type="ECO:0000256" key="1">
    <source>
        <dbReference type="SAM" id="MobiDB-lite"/>
    </source>
</evidence>
<keyword evidence="2" id="KW-0732">Signal</keyword>
<protein>
    <submittedName>
        <fullName evidence="3">Uncharacterized protein</fullName>
    </submittedName>
</protein>
<keyword evidence="4" id="KW-1185">Reference proteome</keyword>
<gene>
    <name evidence="3" type="ORF">J8C05_00625</name>
</gene>
<name>A0ABX8B3D6_9BACT</name>
<dbReference type="EMBL" id="CP072642">
    <property type="protein sequence ID" value="QUV94004.1"/>
    <property type="molecule type" value="Genomic_DNA"/>
</dbReference>
<evidence type="ECO:0000313" key="3">
    <source>
        <dbReference type="EMBL" id="QUV94004.1"/>
    </source>
</evidence>
<reference evidence="3 4" key="1">
    <citation type="submission" date="2021-03" db="EMBL/GenBank/DDBJ databases">
        <title>Genomic and phenotypic characterization of Chloracidobacterium isolates provides evidence for multiple species.</title>
        <authorList>
            <person name="Saini M.K."/>
            <person name="Costas A.M.G."/>
            <person name="Tank M."/>
            <person name="Bryant D.A."/>
        </authorList>
    </citation>
    <scope>NUCLEOTIDE SEQUENCE [LARGE SCALE GENOMIC DNA]</scope>
    <source>
        <strain evidence="3 4">N</strain>
    </source>
</reference>
<sequence length="321" mass="35551">MPKCVCRWRWLMASLVPGLAHVLALCALSSTGQGQHLPLLSAPPPDTRPAGRVPVPDVFPAPAGTQDSVPNDAVADGREGVENFPDLAPGTYREQEKPKPRQVPVIPEPMLFDLMRPLGAERGELEVNTLVRPSVGRNATGVAWAPEVEWAFAPGHTVEVEIPFQGGHLEAFKFGLQGTFGTFRQQRSIHGWQALLERARAGKDLQLDVLHLAGHRFGQHWSLFTMQGVRFERHESQRGVKGVFNPTVFREVSERLVLGLETNLAVGARRRTDWTVLPQAQFQWRQYSFQMGLGAERNLPNRGIRPAVALRLVRTIGSSGH</sequence>
<feature type="chain" id="PRO_5045265968" evidence="2">
    <location>
        <begin position="35"/>
        <end position="321"/>
    </location>
</feature>
<evidence type="ECO:0000256" key="2">
    <source>
        <dbReference type="SAM" id="SignalP"/>
    </source>
</evidence>
<feature type="region of interest" description="Disordered" evidence="1">
    <location>
        <begin position="37"/>
        <end position="70"/>
    </location>
</feature>
<organism evidence="3 4">
    <name type="scientific">Chloracidobacterium sp. N</name>
    <dbReference type="NCBI Taxonomy" id="2821540"/>
    <lineage>
        <taxon>Bacteria</taxon>
        <taxon>Pseudomonadati</taxon>
        <taxon>Acidobacteriota</taxon>
        <taxon>Terriglobia</taxon>
        <taxon>Terriglobales</taxon>
        <taxon>Acidobacteriaceae</taxon>
        <taxon>Chloracidobacterium</taxon>
        <taxon>Chloracidobacterium aggregatum</taxon>
    </lineage>
</organism>
<dbReference type="Proteomes" id="UP000677668">
    <property type="component" value="Chromosome 1"/>
</dbReference>
<accession>A0ABX8B3D6</accession>